<gene>
    <name evidence="4" type="ORF">FHU37_001347</name>
</gene>
<accession>A0A852ZUF5</accession>
<dbReference type="GO" id="GO:0017000">
    <property type="term" value="P:antibiotic biosynthetic process"/>
    <property type="evidence" value="ECO:0007669"/>
    <property type="project" value="UniProtKB-ARBA"/>
</dbReference>
<dbReference type="PANTHER" id="PTHR48050">
    <property type="entry name" value="STEROL 3-BETA-GLUCOSYLTRANSFERASE"/>
    <property type="match status" value="1"/>
</dbReference>
<dbReference type="SUPFAM" id="SSF53756">
    <property type="entry name" value="UDP-Glycosyltransferase/glycogen phosphorylase"/>
    <property type="match status" value="1"/>
</dbReference>
<sequence length="411" mass="44718">MSRDNTHPSTSPAGHRGHIAVVGIPAHGHVNPGLAVIRELVERGYRVSYATTDAFAATVAATGATVVPYTSLLPREDDPEQSWPDDAIEAMNLFLRESQAVLPQLEAVWEADRPDLFLYDIAGYPGRLMAEKWGVPAVQLSPTYVAWEGYQEDMADFLGPLFASPAGVAYQGEFTRWLRENGVGLTPDDFTGRPRRCVVLIPKAMQPNAERVSEEVYTFVGPCAGDRADQGGWRTPEDGRPVLLVTLGSAYTNQPEFFRACIAAFGDSRWHVVMSIGRYVDEAALGPVPDNVEVHRWVPQFSVLSQADAFITHAGMGGTVEGLYHGVPMVAVPQAVDQFGNAERIRELGVGRHVPTEEATPEVLREAVDALTADPEVAARLAAIRAEMRREGGTPRAADLIEAELRARRGA</sequence>
<dbReference type="InterPro" id="IPR010610">
    <property type="entry name" value="EryCIII-like_C"/>
</dbReference>
<dbReference type="InterPro" id="IPR002213">
    <property type="entry name" value="UDP_glucos_trans"/>
</dbReference>
<dbReference type="GO" id="GO:0016758">
    <property type="term" value="F:hexosyltransferase activity"/>
    <property type="evidence" value="ECO:0007669"/>
    <property type="project" value="InterPro"/>
</dbReference>
<dbReference type="Proteomes" id="UP000567795">
    <property type="component" value="Unassembled WGS sequence"/>
</dbReference>
<dbReference type="InterPro" id="IPR035595">
    <property type="entry name" value="UDP_glycos_trans_CS"/>
</dbReference>
<dbReference type="EMBL" id="JACBZD010000001">
    <property type="protein sequence ID" value="NYI04404.1"/>
    <property type="molecule type" value="Genomic_DNA"/>
</dbReference>
<evidence type="ECO:0000313" key="5">
    <source>
        <dbReference type="Proteomes" id="UP000567795"/>
    </source>
</evidence>
<evidence type="ECO:0000256" key="1">
    <source>
        <dbReference type="ARBA" id="ARBA00009995"/>
    </source>
</evidence>
<dbReference type="CDD" id="cd03784">
    <property type="entry name" value="GT1_Gtf-like"/>
    <property type="match status" value="1"/>
</dbReference>
<evidence type="ECO:0000259" key="3">
    <source>
        <dbReference type="Pfam" id="PF06722"/>
    </source>
</evidence>
<comment type="similarity">
    <text evidence="1">Belongs to the UDP-glycosyltransferase family.</text>
</comment>
<dbReference type="GO" id="GO:0008194">
    <property type="term" value="F:UDP-glycosyltransferase activity"/>
    <property type="evidence" value="ECO:0007669"/>
    <property type="project" value="InterPro"/>
</dbReference>
<dbReference type="AlphaFoldDB" id="A0A852ZUF5"/>
<dbReference type="PANTHER" id="PTHR48050:SF13">
    <property type="entry name" value="STEROL 3-BETA-GLUCOSYLTRANSFERASE UGT80A2"/>
    <property type="match status" value="1"/>
</dbReference>
<comment type="caution">
    <text evidence="4">The sequence shown here is derived from an EMBL/GenBank/DDBJ whole genome shotgun (WGS) entry which is preliminary data.</text>
</comment>
<dbReference type="PROSITE" id="PS00375">
    <property type="entry name" value="UDPGT"/>
    <property type="match status" value="1"/>
</dbReference>
<dbReference type="InterPro" id="IPR006326">
    <property type="entry name" value="UDPGT_MGT-like"/>
</dbReference>
<keyword evidence="2 4" id="KW-0808">Transferase</keyword>
<reference evidence="4 5" key="1">
    <citation type="submission" date="2020-07" db="EMBL/GenBank/DDBJ databases">
        <title>Sequencing the genomes of 1000 actinobacteria strains.</title>
        <authorList>
            <person name="Klenk H.-P."/>
        </authorList>
    </citation>
    <scope>NUCLEOTIDE SEQUENCE [LARGE SCALE GENOMIC DNA]</scope>
    <source>
        <strain evidence="4 5">DSM 42178</strain>
    </source>
</reference>
<evidence type="ECO:0000313" key="4">
    <source>
        <dbReference type="EMBL" id="NYI04404.1"/>
    </source>
</evidence>
<dbReference type="RefSeq" id="WP_179813300.1">
    <property type="nucleotide sequence ID" value="NZ_JACBZD010000001.1"/>
</dbReference>
<protein>
    <submittedName>
        <fullName evidence="4">MGT family glycosyltransferase</fullName>
    </submittedName>
</protein>
<dbReference type="FunFam" id="3.40.50.2000:FF:000072">
    <property type="entry name" value="Glycosyl transferase"/>
    <property type="match status" value="1"/>
</dbReference>
<dbReference type="NCBIfam" id="TIGR01426">
    <property type="entry name" value="MGT"/>
    <property type="match status" value="1"/>
</dbReference>
<feature type="domain" description="Erythromycin biosynthesis protein CIII-like C-terminal" evidence="3">
    <location>
        <begin position="283"/>
        <end position="389"/>
    </location>
</feature>
<dbReference type="Gene3D" id="3.40.50.2000">
    <property type="entry name" value="Glycogen Phosphorylase B"/>
    <property type="match status" value="2"/>
</dbReference>
<proteinExistence type="inferred from homology"/>
<dbReference type="InterPro" id="IPR050426">
    <property type="entry name" value="Glycosyltransferase_28"/>
</dbReference>
<name>A0A852ZUF5_9ACTN</name>
<organism evidence="4 5">
    <name type="scientific">Allostreptomyces psammosilenae</name>
    <dbReference type="NCBI Taxonomy" id="1892865"/>
    <lineage>
        <taxon>Bacteria</taxon>
        <taxon>Bacillati</taxon>
        <taxon>Actinomycetota</taxon>
        <taxon>Actinomycetes</taxon>
        <taxon>Kitasatosporales</taxon>
        <taxon>Streptomycetaceae</taxon>
        <taxon>Allostreptomyces</taxon>
    </lineage>
</organism>
<keyword evidence="5" id="KW-1185">Reference proteome</keyword>
<evidence type="ECO:0000256" key="2">
    <source>
        <dbReference type="ARBA" id="ARBA00022679"/>
    </source>
</evidence>
<dbReference type="Pfam" id="PF06722">
    <property type="entry name" value="EryCIII-like_C"/>
    <property type="match status" value="1"/>
</dbReference>